<feature type="compositionally biased region" description="Basic and acidic residues" evidence="1">
    <location>
        <begin position="24"/>
        <end position="42"/>
    </location>
</feature>
<evidence type="ECO:0000313" key="4">
    <source>
        <dbReference type="Proteomes" id="UP001062165"/>
    </source>
</evidence>
<reference evidence="3" key="1">
    <citation type="submission" date="2022-10" db="EMBL/GenBank/DDBJ databases">
        <title>Comparative genomics and taxonomic characterization of three novel marine species of genus Reichenbachiella exhibiting antioxidant and polysaccharide degradation activities.</title>
        <authorList>
            <person name="Muhammad N."/>
            <person name="Lee Y.-J."/>
            <person name="Ko J."/>
            <person name="Kim S.-G."/>
        </authorList>
    </citation>
    <scope>NUCLEOTIDE SEQUENCE</scope>
    <source>
        <strain evidence="3">Wsw4-B4</strain>
    </source>
</reference>
<dbReference type="EMBL" id="CP106735">
    <property type="protein sequence ID" value="UXX80029.1"/>
    <property type="molecule type" value="Genomic_DNA"/>
</dbReference>
<sequence length="90" mass="10555">MKKTFPILFCLFFSIQVFANTEKTNAEKNDESKSVDAKKEAESVENSEQSETNAEPDSSYYSVNKFNFLFYFVYKMKYMEDETEVEAPKK</sequence>
<evidence type="ECO:0000256" key="2">
    <source>
        <dbReference type="SAM" id="SignalP"/>
    </source>
</evidence>
<feature type="signal peptide" evidence="2">
    <location>
        <begin position="1"/>
        <end position="19"/>
    </location>
</feature>
<accession>A0ABY6D2P8</accession>
<dbReference type="Proteomes" id="UP001062165">
    <property type="component" value="Chromosome"/>
</dbReference>
<feature type="region of interest" description="Disordered" evidence="1">
    <location>
        <begin position="24"/>
        <end position="59"/>
    </location>
</feature>
<feature type="compositionally biased region" description="Polar residues" evidence="1">
    <location>
        <begin position="44"/>
        <end position="59"/>
    </location>
</feature>
<protein>
    <submittedName>
        <fullName evidence="3">Uncharacterized protein</fullName>
    </submittedName>
</protein>
<keyword evidence="4" id="KW-1185">Reference proteome</keyword>
<evidence type="ECO:0000313" key="3">
    <source>
        <dbReference type="EMBL" id="UXX80029.1"/>
    </source>
</evidence>
<organism evidence="3 4">
    <name type="scientific">Reichenbachiella carrageenanivorans</name>
    <dbReference type="NCBI Taxonomy" id="2979869"/>
    <lineage>
        <taxon>Bacteria</taxon>
        <taxon>Pseudomonadati</taxon>
        <taxon>Bacteroidota</taxon>
        <taxon>Cytophagia</taxon>
        <taxon>Cytophagales</taxon>
        <taxon>Reichenbachiellaceae</taxon>
        <taxon>Reichenbachiella</taxon>
    </lineage>
</organism>
<gene>
    <name evidence="3" type="ORF">N7E81_02780</name>
</gene>
<name>A0ABY6D2P8_9BACT</name>
<keyword evidence="2" id="KW-0732">Signal</keyword>
<feature type="chain" id="PRO_5046250663" evidence="2">
    <location>
        <begin position="20"/>
        <end position="90"/>
    </location>
</feature>
<evidence type="ECO:0000256" key="1">
    <source>
        <dbReference type="SAM" id="MobiDB-lite"/>
    </source>
</evidence>
<dbReference type="RefSeq" id="WP_263051759.1">
    <property type="nucleotide sequence ID" value="NZ_CP106735.1"/>
</dbReference>
<proteinExistence type="predicted"/>